<organism evidence="1 2">
    <name type="scientific">Colletotrichum plurivorum</name>
    <dbReference type="NCBI Taxonomy" id="2175906"/>
    <lineage>
        <taxon>Eukaryota</taxon>
        <taxon>Fungi</taxon>
        <taxon>Dikarya</taxon>
        <taxon>Ascomycota</taxon>
        <taxon>Pezizomycotina</taxon>
        <taxon>Sordariomycetes</taxon>
        <taxon>Hypocreomycetidae</taxon>
        <taxon>Glomerellales</taxon>
        <taxon>Glomerellaceae</taxon>
        <taxon>Colletotrichum</taxon>
        <taxon>Colletotrichum orchidearum species complex</taxon>
    </lineage>
</organism>
<gene>
    <name evidence="1" type="ORF">CPLU01_04367</name>
</gene>
<name>A0A8H6KPK8_9PEZI</name>
<keyword evidence="2" id="KW-1185">Reference proteome</keyword>
<dbReference type="Proteomes" id="UP000654918">
    <property type="component" value="Unassembled WGS sequence"/>
</dbReference>
<evidence type="ECO:0000313" key="1">
    <source>
        <dbReference type="EMBL" id="KAF6835287.1"/>
    </source>
</evidence>
<protein>
    <submittedName>
        <fullName evidence="1">Uncharacterized protein</fullName>
    </submittedName>
</protein>
<dbReference type="AlphaFoldDB" id="A0A8H6KPK8"/>
<reference evidence="1" key="1">
    <citation type="journal article" date="2020" name="Phytopathology">
        <title>Genome Sequence Resources of Colletotrichum truncatum, C. plurivorum, C. musicola, and C. sojae: Four Species Pathogenic to Soybean (Glycine max).</title>
        <authorList>
            <person name="Rogerio F."/>
            <person name="Boufleur T.R."/>
            <person name="Ciampi-Guillardi M."/>
            <person name="Sukno S.A."/>
            <person name="Thon M.R."/>
            <person name="Massola Junior N.S."/>
            <person name="Baroncelli R."/>
        </authorList>
    </citation>
    <scope>NUCLEOTIDE SEQUENCE</scope>
    <source>
        <strain evidence="1">LFN00145</strain>
    </source>
</reference>
<accession>A0A8H6KPK8</accession>
<sequence>MRELTGTLDEVLVSAARSLDRGDAERLCSIEGTVEGLVVVEEKLKLPCSSWVSEQEERYTTDEHLYTTA</sequence>
<evidence type="ECO:0000313" key="2">
    <source>
        <dbReference type="Proteomes" id="UP000654918"/>
    </source>
</evidence>
<dbReference type="EMBL" id="WIGO01000041">
    <property type="protein sequence ID" value="KAF6835287.1"/>
    <property type="molecule type" value="Genomic_DNA"/>
</dbReference>
<proteinExistence type="predicted"/>
<comment type="caution">
    <text evidence="1">The sequence shown here is derived from an EMBL/GenBank/DDBJ whole genome shotgun (WGS) entry which is preliminary data.</text>
</comment>